<dbReference type="Pfam" id="PF07596">
    <property type="entry name" value="SBP_bac_10"/>
    <property type="match status" value="1"/>
</dbReference>
<dbReference type="Pfam" id="PF07963">
    <property type="entry name" value="N_methyl"/>
    <property type="match status" value="1"/>
</dbReference>
<dbReference type="NCBIfam" id="TIGR02532">
    <property type="entry name" value="IV_pilin_GFxxxE"/>
    <property type="match status" value="1"/>
</dbReference>
<dbReference type="InterPro" id="IPR045584">
    <property type="entry name" value="Pilin-like"/>
</dbReference>
<evidence type="ECO:0000313" key="2">
    <source>
        <dbReference type="EMBL" id="QEF96201.1"/>
    </source>
</evidence>
<evidence type="ECO:0000259" key="1">
    <source>
        <dbReference type="Pfam" id="PF07596"/>
    </source>
</evidence>
<dbReference type="EMBL" id="CP036264">
    <property type="protein sequence ID" value="QEF96201.1"/>
    <property type="molecule type" value="Genomic_DNA"/>
</dbReference>
<reference evidence="2 3" key="1">
    <citation type="submission" date="2019-02" db="EMBL/GenBank/DDBJ databases">
        <title>Planctomycetal bacteria perform biofilm scaping via a novel small molecule.</title>
        <authorList>
            <person name="Jeske O."/>
            <person name="Boedeker C."/>
            <person name="Wiegand S."/>
            <person name="Breitling P."/>
            <person name="Kallscheuer N."/>
            <person name="Jogler M."/>
            <person name="Rohde M."/>
            <person name="Petersen J."/>
            <person name="Medema M.H."/>
            <person name="Surup F."/>
            <person name="Jogler C."/>
        </authorList>
    </citation>
    <scope>NUCLEOTIDE SEQUENCE [LARGE SCALE GENOMIC DNA]</scope>
    <source>
        <strain evidence="2 3">Mal15</strain>
    </source>
</reference>
<dbReference type="PANTHER" id="PTHR30093">
    <property type="entry name" value="GENERAL SECRETION PATHWAY PROTEIN G"/>
    <property type="match status" value="1"/>
</dbReference>
<dbReference type="PANTHER" id="PTHR30093:SF2">
    <property type="entry name" value="TYPE II SECRETION SYSTEM PROTEIN H"/>
    <property type="match status" value="1"/>
</dbReference>
<dbReference type="InterPro" id="IPR011453">
    <property type="entry name" value="DUF1559"/>
</dbReference>
<dbReference type="KEGG" id="smam:Mal15_02280"/>
<feature type="domain" description="DUF1559" evidence="1">
    <location>
        <begin position="33"/>
        <end position="373"/>
    </location>
</feature>
<dbReference type="NCBIfam" id="TIGR04294">
    <property type="entry name" value="pre_pil_HX9DG"/>
    <property type="match status" value="1"/>
</dbReference>
<dbReference type="InterPro" id="IPR012902">
    <property type="entry name" value="N_methyl_site"/>
</dbReference>
<dbReference type="RefSeq" id="WP_147866045.1">
    <property type="nucleotide sequence ID" value="NZ_CP036264.1"/>
</dbReference>
<dbReference type="PROSITE" id="PS00409">
    <property type="entry name" value="PROKAR_NTER_METHYL"/>
    <property type="match status" value="1"/>
</dbReference>
<evidence type="ECO:0000313" key="3">
    <source>
        <dbReference type="Proteomes" id="UP000321353"/>
    </source>
</evidence>
<organism evidence="2 3">
    <name type="scientific">Stieleria maiorica</name>
    <dbReference type="NCBI Taxonomy" id="2795974"/>
    <lineage>
        <taxon>Bacteria</taxon>
        <taxon>Pseudomonadati</taxon>
        <taxon>Planctomycetota</taxon>
        <taxon>Planctomycetia</taxon>
        <taxon>Pirellulales</taxon>
        <taxon>Pirellulaceae</taxon>
        <taxon>Stieleria</taxon>
    </lineage>
</organism>
<dbReference type="Gene3D" id="3.30.700.10">
    <property type="entry name" value="Glycoprotein, Type 4 Pilin"/>
    <property type="match status" value="1"/>
</dbReference>
<proteinExistence type="predicted"/>
<dbReference type="Proteomes" id="UP000321353">
    <property type="component" value="Chromosome"/>
</dbReference>
<sequence>MKHTPRRGFTLVELLVVIAIIGILVGLLLPAVQAAREAARRMSCSNNFKQIGLAVHNYHSAYKQLPTHGTGTYHRRDAGNNDPVVGNNGMNLSFLVGITPFIEQQAAWDQISNPFLPTQGTAINGTDAFPPMGPNPHKGLSSHLLHQYDPWLMEIPGFRCPSDPGVGLPAHGRTNYAASLGDAIHHTWVGDRYWAATVNGSPGWWNITAPNTGLAQRKQESSRGFFVARNQSRFRDVLDGLSNTIMAGEIPTDLGDSDVRTRAYINAGRNGGVYDDPAIAITNGWKDDDRPTTWDLTLTSLQGNGEGMRGFRWAAHAGVYTSICTILPPNRELVMSNGITSGGTLAPGSRHQGGAHVLLGDGSVTFITDSIEAGDSHTPTVYTNVGGTSSAAINPKIVPGCQSPYGLWGALGTRGARETIEAQLNQ</sequence>
<dbReference type="SUPFAM" id="SSF54523">
    <property type="entry name" value="Pili subunits"/>
    <property type="match status" value="1"/>
</dbReference>
<protein>
    <recommendedName>
        <fullName evidence="1">DUF1559 domain-containing protein</fullName>
    </recommendedName>
</protein>
<name>A0A5B9M526_9BACT</name>
<gene>
    <name evidence="2" type="ORF">Mal15_02280</name>
</gene>
<accession>A0A5B9M526</accession>
<dbReference type="InterPro" id="IPR027558">
    <property type="entry name" value="Pre_pil_HX9DG_C"/>
</dbReference>
<dbReference type="AlphaFoldDB" id="A0A5B9M526"/>
<keyword evidence="3" id="KW-1185">Reference proteome</keyword>